<name>A0AAP5KSH0_9ENTE</name>
<dbReference type="InterPro" id="IPR023214">
    <property type="entry name" value="HAD_sf"/>
</dbReference>
<sequence>MLKKNAVFFDIDDTLLDNYAAFKCTIKKFFPNLSFDENYFMQLYRDFRHHSEEIYQQYHEGQIVHNYNRWLSILKKLEVTNDSKIIDLDNYYHECQSKQTLSAEMTILLQVLKRADIFCGVLTNGFTRQQQAKLDQLELSRFIDPKWQFISESLGDAKPNVSCFQKVAAKIPESITRILYLGDSYRNDIIPAQAANWEPIWLNRFADKGELSVLEAKTSSEAVIVLLSRLLSSSNVNA</sequence>
<dbReference type="Pfam" id="PF00702">
    <property type="entry name" value="Hydrolase"/>
    <property type="match status" value="1"/>
</dbReference>
<dbReference type="PANTHER" id="PTHR47478:SF1">
    <property type="entry name" value="PYRIMIDINE 5'-NUCLEOTIDASE YJJG"/>
    <property type="match status" value="1"/>
</dbReference>
<dbReference type="GeneID" id="86909236"/>
<dbReference type="AlphaFoldDB" id="A0AAP5KSH0"/>
<protein>
    <submittedName>
        <fullName evidence="2">HAD family hydrolase</fullName>
    </submittedName>
</protein>
<accession>A0AAP5KSH0</accession>
<reference evidence="2 4" key="1">
    <citation type="submission" date="2023-03" db="EMBL/GenBank/DDBJ databases">
        <authorList>
            <person name="Shen W."/>
            <person name="Cai J."/>
        </authorList>
    </citation>
    <scope>NUCLEOTIDE SEQUENCE</scope>
    <source>
        <strain evidence="2">P55-2</strain>
        <strain evidence="1 4">P72-2</strain>
    </source>
</reference>
<keyword evidence="2" id="KW-0378">Hydrolase</keyword>
<dbReference type="InterPro" id="IPR023198">
    <property type="entry name" value="PGP-like_dom2"/>
</dbReference>
<dbReference type="NCBIfam" id="TIGR01549">
    <property type="entry name" value="HAD-SF-IA-v1"/>
    <property type="match status" value="1"/>
</dbReference>
<evidence type="ECO:0000313" key="1">
    <source>
        <dbReference type="EMBL" id="MDT2597806.1"/>
    </source>
</evidence>
<keyword evidence="4" id="KW-1185">Reference proteome</keyword>
<proteinExistence type="predicted"/>
<dbReference type="RefSeq" id="WP_137604468.1">
    <property type="nucleotide sequence ID" value="NZ_JARPYR010000034.1"/>
</dbReference>
<dbReference type="InterPro" id="IPR006439">
    <property type="entry name" value="HAD-SF_hydro_IA"/>
</dbReference>
<evidence type="ECO:0000313" key="2">
    <source>
        <dbReference type="EMBL" id="MDT2638312.1"/>
    </source>
</evidence>
<dbReference type="Proteomes" id="UP001256547">
    <property type="component" value="Unassembled WGS sequence"/>
</dbReference>
<comment type="caution">
    <text evidence="2">The sequence shown here is derived from an EMBL/GenBank/DDBJ whole genome shotgun (WGS) entry which is preliminary data.</text>
</comment>
<evidence type="ECO:0000313" key="3">
    <source>
        <dbReference type="Proteomes" id="UP001245561"/>
    </source>
</evidence>
<dbReference type="PANTHER" id="PTHR47478">
    <property type="match status" value="1"/>
</dbReference>
<evidence type="ECO:0000313" key="4">
    <source>
        <dbReference type="Proteomes" id="UP001256547"/>
    </source>
</evidence>
<dbReference type="SUPFAM" id="SSF56784">
    <property type="entry name" value="HAD-like"/>
    <property type="match status" value="1"/>
</dbReference>
<dbReference type="Gene3D" id="1.10.150.240">
    <property type="entry name" value="Putative phosphatase, domain 2"/>
    <property type="match status" value="1"/>
</dbReference>
<dbReference type="InterPro" id="IPR052550">
    <property type="entry name" value="Pyrimidine_5'-ntase_YjjG"/>
</dbReference>
<gene>
    <name evidence="2" type="ORF">P7D36_12545</name>
    <name evidence="1" type="ORF">P7D39_12430</name>
</gene>
<dbReference type="EMBL" id="JARPYR010000034">
    <property type="protein sequence ID" value="MDT2597806.1"/>
    <property type="molecule type" value="Genomic_DNA"/>
</dbReference>
<dbReference type="SFLD" id="SFLDS00003">
    <property type="entry name" value="Haloacid_Dehalogenase"/>
    <property type="match status" value="1"/>
</dbReference>
<dbReference type="SFLD" id="SFLDG01129">
    <property type="entry name" value="C1.5:_HAD__Beta-PGM__Phosphata"/>
    <property type="match status" value="1"/>
</dbReference>
<dbReference type="Proteomes" id="UP001245561">
    <property type="component" value="Unassembled WGS sequence"/>
</dbReference>
<dbReference type="GO" id="GO:0016787">
    <property type="term" value="F:hydrolase activity"/>
    <property type="evidence" value="ECO:0007669"/>
    <property type="project" value="UniProtKB-KW"/>
</dbReference>
<organism evidence="2 3">
    <name type="scientific">Enterococcus dongliensis</name>
    <dbReference type="NCBI Taxonomy" id="2559925"/>
    <lineage>
        <taxon>Bacteria</taxon>
        <taxon>Bacillati</taxon>
        <taxon>Bacillota</taxon>
        <taxon>Bacilli</taxon>
        <taxon>Lactobacillales</taxon>
        <taxon>Enterococcaceae</taxon>
        <taxon>Enterococcus</taxon>
    </lineage>
</organism>
<dbReference type="InterPro" id="IPR036412">
    <property type="entry name" value="HAD-like_sf"/>
</dbReference>
<dbReference type="EMBL" id="JARPYT010000024">
    <property type="protein sequence ID" value="MDT2638312.1"/>
    <property type="molecule type" value="Genomic_DNA"/>
</dbReference>
<dbReference type="Gene3D" id="3.40.50.1000">
    <property type="entry name" value="HAD superfamily/HAD-like"/>
    <property type="match status" value="1"/>
</dbReference>